<sequence length="202" mass="22380">MSKLALVVALLAALMAVSVVAEGEAAYTFSTQTQCQRELEESTLEACRQLVHYKAYKVPGQEPPAGSVRWSPGLHVRCCQQLLGVSRECRHAAVRGLVREYEAMVPPEEEGSGETTVVQQGFQGESTDQQQQGDRMYRKPKAHRRHPVEGGEEFGGETAMQQGGQEYSEPHVSTEEQAAQLRLVKARQFAAQLPELCRFYTA</sequence>
<keyword evidence="2" id="KW-1185">Reference proteome</keyword>
<name>A0ACD5YSB8_AVESA</name>
<organism evidence="1 2">
    <name type="scientific">Avena sativa</name>
    <name type="common">Oat</name>
    <dbReference type="NCBI Taxonomy" id="4498"/>
    <lineage>
        <taxon>Eukaryota</taxon>
        <taxon>Viridiplantae</taxon>
        <taxon>Streptophyta</taxon>
        <taxon>Embryophyta</taxon>
        <taxon>Tracheophyta</taxon>
        <taxon>Spermatophyta</taxon>
        <taxon>Magnoliopsida</taxon>
        <taxon>Liliopsida</taxon>
        <taxon>Poales</taxon>
        <taxon>Poaceae</taxon>
        <taxon>BOP clade</taxon>
        <taxon>Pooideae</taxon>
        <taxon>Poodae</taxon>
        <taxon>Poeae</taxon>
        <taxon>Poeae Chloroplast Group 1 (Aveneae type)</taxon>
        <taxon>Aveninae</taxon>
        <taxon>Avena</taxon>
    </lineage>
</organism>
<proteinExistence type="predicted"/>
<evidence type="ECO:0000313" key="2">
    <source>
        <dbReference type="Proteomes" id="UP001732700"/>
    </source>
</evidence>
<reference evidence="1" key="2">
    <citation type="submission" date="2025-09" db="UniProtKB">
        <authorList>
            <consortium name="EnsemblPlants"/>
        </authorList>
    </citation>
    <scope>IDENTIFICATION</scope>
</reference>
<accession>A0ACD5YSB8</accession>
<dbReference type="Proteomes" id="UP001732700">
    <property type="component" value="Chromosome 6A"/>
</dbReference>
<protein>
    <submittedName>
        <fullName evidence="1">Uncharacterized protein</fullName>
    </submittedName>
</protein>
<reference evidence="1" key="1">
    <citation type="submission" date="2021-05" db="EMBL/GenBank/DDBJ databases">
        <authorList>
            <person name="Scholz U."/>
            <person name="Mascher M."/>
            <person name="Fiebig A."/>
        </authorList>
    </citation>
    <scope>NUCLEOTIDE SEQUENCE [LARGE SCALE GENOMIC DNA]</scope>
</reference>
<dbReference type="EnsemblPlants" id="AVESA.00010b.r2.6AG1059460.1">
    <property type="protein sequence ID" value="AVESA.00010b.r2.6AG1059460.1.CDS.1"/>
    <property type="gene ID" value="AVESA.00010b.r2.6AG1059460"/>
</dbReference>
<evidence type="ECO:0000313" key="1">
    <source>
        <dbReference type="EnsemblPlants" id="AVESA.00010b.r2.6AG1059460.1.CDS.1"/>
    </source>
</evidence>